<keyword evidence="6" id="KW-1185">Reference proteome</keyword>
<accession>A0A3A9JES0</accession>
<dbReference type="InParanoid" id="A0A3A9JES0"/>
<dbReference type="Proteomes" id="UP000274097">
    <property type="component" value="Unassembled WGS sequence"/>
</dbReference>
<dbReference type="AlphaFoldDB" id="A0A3A9JES0"/>
<feature type="transmembrane region" description="Helical" evidence="1">
    <location>
        <begin position="9"/>
        <end position="25"/>
    </location>
</feature>
<feature type="transmembrane region" description="Helical" evidence="1">
    <location>
        <begin position="31"/>
        <end position="52"/>
    </location>
</feature>
<feature type="transmembrane region" description="Helical" evidence="1">
    <location>
        <begin position="220"/>
        <end position="239"/>
    </location>
</feature>
<keyword evidence="1" id="KW-0472">Membrane</keyword>
<dbReference type="GO" id="GO:0016020">
    <property type="term" value="C:membrane"/>
    <property type="evidence" value="ECO:0007669"/>
    <property type="project" value="TreeGrafter"/>
</dbReference>
<feature type="domain" description="SGNH" evidence="3">
    <location>
        <begin position="410"/>
        <end position="640"/>
    </location>
</feature>
<dbReference type="Proteomes" id="UP000278036">
    <property type="component" value="Unassembled WGS sequence"/>
</dbReference>
<organism evidence="4 7">
    <name type="scientific">Teichococcus wenyumeiae</name>
    <dbReference type="NCBI Taxonomy" id="2478470"/>
    <lineage>
        <taxon>Bacteria</taxon>
        <taxon>Pseudomonadati</taxon>
        <taxon>Pseudomonadota</taxon>
        <taxon>Alphaproteobacteria</taxon>
        <taxon>Acetobacterales</taxon>
        <taxon>Roseomonadaceae</taxon>
        <taxon>Roseomonas</taxon>
    </lineage>
</organism>
<dbReference type="PANTHER" id="PTHR23028">
    <property type="entry name" value="ACETYLTRANSFERASE"/>
    <property type="match status" value="1"/>
</dbReference>
<dbReference type="GO" id="GO:0009103">
    <property type="term" value="P:lipopolysaccharide biosynthetic process"/>
    <property type="evidence" value="ECO:0007669"/>
    <property type="project" value="TreeGrafter"/>
</dbReference>
<feature type="transmembrane region" description="Helical" evidence="1">
    <location>
        <begin position="188"/>
        <end position="208"/>
    </location>
</feature>
<reference evidence="4 7" key="1">
    <citation type="submission" date="2018-09" db="EMBL/GenBank/DDBJ databases">
        <title>Roseomonas sp. nov., isolated from feces of Tibetan antelopes in the Qinghai-Tibet plateau, China.</title>
        <authorList>
            <person name="Tian Z."/>
        </authorList>
    </citation>
    <scope>NUCLEOTIDE SEQUENCE [LARGE SCALE GENOMIC DNA]</scope>
    <source>
        <strain evidence="5 6">Z23</strain>
        <strain evidence="4 7">Z24</strain>
    </source>
</reference>
<evidence type="ECO:0000256" key="1">
    <source>
        <dbReference type="SAM" id="Phobius"/>
    </source>
</evidence>
<keyword evidence="1" id="KW-0812">Transmembrane</keyword>
<evidence type="ECO:0000259" key="3">
    <source>
        <dbReference type="Pfam" id="PF19040"/>
    </source>
</evidence>
<feature type="transmembrane region" description="Helical" evidence="1">
    <location>
        <begin position="73"/>
        <end position="92"/>
    </location>
</feature>
<dbReference type="Pfam" id="PF19040">
    <property type="entry name" value="SGNH"/>
    <property type="match status" value="1"/>
</dbReference>
<sequence length="652" mass="69797">MTNYRADIDGLRAIAVGLVLLYHAFPQAVPSGFIGVDVFFVISGYLISGIIARDLAAGRFSILDFYIRRIRRIFPALLLVMACTLAYGWLVLLPAELAALGRDLLAGAGFLSNIALWLETGYFDRLAALKPLLHLWSLGVEEQFYLAWPFLLALAFRARWRPGLFMALLLGLSFALNLLLTASHPSAAFFLPFPRFWELLAGALLAWLTRDAPSPLPPRWRGAASAGGLALILGGAWAIGHGTPFPGWAALLPVAGAVAVIAAGPGAWANRRLLSSRPAVFIGLISYPLYLWHWPLLSYATILRLGQAPTPLLAAALLLAALLLAWLTWRLVEKPLRFGTGAPRKALALLALVAAVGLTGGAARWAEGFPARFPDLPELSIARINLAFRDGIFRPTPGMRATTEGQVTLAEIGTGGEAVLLTGDSVVFHYGPRAQALLEAGQLRRRAIFAVGPSCAPMPGVLRGGAFAGCAALPQKAAALAAGQEIRDVVIGAFWQGYATGDAQVERNGTRLPAATPAGQELLYANLEEQVAALIRAGHRVHLLLPVPTHPRFDPQGMVTRSWHGFRVDPGILQGVPVAELREGMADATRRLRAIAARTGAGLIDPLPDLCGPGPACSPFFGEGEPKFADDKHLRPVFARDHVTMLDALLSE</sequence>
<dbReference type="RefSeq" id="WP_120640261.1">
    <property type="nucleotide sequence ID" value="NZ_RAQU01000183.1"/>
</dbReference>
<name>A0A3A9JES0_9PROT</name>
<evidence type="ECO:0000313" key="6">
    <source>
        <dbReference type="Proteomes" id="UP000274097"/>
    </source>
</evidence>
<keyword evidence="1" id="KW-1133">Transmembrane helix</keyword>
<keyword evidence="4" id="KW-0012">Acyltransferase</keyword>
<dbReference type="GO" id="GO:0016747">
    <property type="term" value="F:acyltransferase activity, transferring groups other than amino-acyl groups"/>
    <property type="evidence" value="ECO:0007669"/>
    <property type="project" value="InterPro"/>
</dbReference>
<feature type="transmembrane region" description="Helical" evidence="1">
    <location>
        <begin position="280"/>
        <end position="302"/>
    </location>
</feature>
<feature type="transmembrane region" description="Helical" evidence="1">
    <location>
        <begin position="164"/>
        <end position="182"/>
    </location>
</feature>
<evidence type="ECO:0000313" key="5">
    <source>
        <dbReference type="EMBL" id="RMI27332.1"/>
    </source>
</evidence>
<comment type="caution">
    <text evidence="4">The sequence shown here is derived from an EMBL/GenBank/DDBJ whole genome shotgun (WGS) entry which is preliminary data.</text>
</comment>
<dbReference type="Pfam" id="PF01757">
    <property type="entry name" value="Acyl_transf_3"/>
    <property type="match status" value="1"/>
</dbReference>
<dbReference type="InterPro" id="IPR002656">
    <property type="entry name" value="Acyl_transf_3_dom"/>
</dbReference>
<evidence type="ECO:0000313" key="7">
    <source>
        <dbReference type="Proteomes" id="UP000278036"/>
    </source>
</evidence>
<dbReference type="EMBL" id="RFLX01000001">
    <property type="protein sequence ID" value="RMI27332.1"/>
    <property type="molecule type" value="Genomic_DNA"/>
</dbReference>
<dbReference type="InterPro" id="IPR043968">
    <property type="entry name" value="SGNH"/>
</dbReference>
<evidence type="ECO:0000259" key="2">
    <source>
        <dbReference type="Pfam" id="PF01757"/>
    </source>
</evidence>
<dbReference type="InterPro" id="IPR050879">
    <property type="entry name" value="Acyltransferase_3"/>
</dbReference>
<protein>
    <submittedName>
        <fullName evidence="4">Acyltransferase</fullName>
    </submittedName>
</protein>
<feature type="transmembrane region" description="Helical" evidence="1">
    <location>
        <begin position="245"/>
        <end position="268"/>
    </location>
</feature>
<proteinExistence type="predicted"/>
<evidence type="ECO:0000313" key="4">
    <source>
        <dbReference type="EMBL" id="RKK02116.1"/>
    </source>
</evidence>
<feature type="transmembrane region" description="Helical" evidence="1">
    <location>
        <begin position="308"/>
        <end position="327"/>
    </location>
</feature>
<gene>
    <name evidence="4" type="ORF">D6Z83_21480</name>
    <name evidence="5" type="ORF">EBE87_02920</name>
</gene>
<dbReference type="PANTHER" id="PTHR23028:SF53">
    <property type="entry name" value="ACYL_TRANSF_3 DOMAIN-CONTAINING PROTEIN"/>
    <property type="match status" value="1"/>
</dbReference>
<feature type="transmembrane region" description="Helical" evidence="1">
    <location>
        <begin position="347"/>
        <end position="366"/>
    </location>
</feature>
<feature type="domain" description="Acyltransferase 3" evidence="2">
    <location>
        <begin position="6"/>
        <end position="330"/>
    </location>
</feature>
<keyword evidence="4" id="KW-0808">Transferase</keyword>
<dbReference type="OrthoDB" id="9796461at2"/>
<dbReference type="EMBL" id="RAQU01000183">
    <property type="protein sequence ID" value="RKK02116.1"/>
    <property type="molecule type" value="Genomic_DNA"/>
</dbReference>